<protein>
    <submittedName>
        <fullName evidence="1">Uncharacterized protein</fullName>
    </submittedName>
</protein>
<dbReference type="InterPro" id="IPR023296">
    <property type="entry name" value="Glyco_hydro_beta-prop_sf"/>
</dbReference>
<dbReference type="Gene3D" id="2.115.10.20">
    <property type="entry name" value="Glycosyl hydrolase domain, family 43"/>
    <property type="match status" value="1"/>
</dbReference>
<evidence type="ECO:0000313" key="2">
    <source>
        <dbReference type="Proteomes" id="UP000184782"/>
    </source>
</evidence>
<name>A0A1N6EGS3_9FLAO</name>
<dbReference type="OrthoDB" id="9775877at2"/>
<proteinExistence type="predicted"/>
<dbReference type="SUPFAM" id="SSF75005">
    <property type="entry name" value="Arabinanase/levansucrase/invertase"/>
    <property type="match status" value="1"/>
</dbReference>
<dbReference type="AlphaFoldDB" id="A0A1N6EGS3"/>
<gene>
    <name evidence="1" type="ORF">SAMN05421769_0343</name>
</gene>
<evidence type="ECO:0000313" key="1">
    <source>
        <dbReference type="EMBL" id="SIN82245.1"/>
    </source>
</evidence>
<keyword evidence="2" id="KW-1185">Reference proteome</keyword>
<reference evidence="2" key="1">
    <citation type="submission" date="2016-12" db="EMBL/GenBank/DDBJ databases">
        <authorList>
            <person name="Varghese N."/>
            <person name="Submissions S."/>
        </authorList>
    </citation>
    <scope>NUCLEOTIDE SEQUENCE [LARGE SCALE GENOMIC DNA]</scope>
    <source>
        <strain evidence="2">DSM 16779</strain>
    </source>
</reference>
<dbReference type="Proteomes" id="UP000184782">
    <property type="component" value="Unassembled WGS sequence"/>
</dbReference>
<sequence>MLEITKHGIILRKTDLSFESEGVLNPAIIKVDGKIHLFYRAVAKGNFSTLGHCVLEKRSDSPIIVTESEFLFLANLQRTRILLNIKTN</sequence>
<organism evidence="1 2">
    <name type="scientific">Chryseobacterium scophthalmum</name>
    <dbReference type="NCBI Taxonomy" id="59733"/>
    <lineage>
        <taxon>Bacteria</taxon>
        <taxon>Pseudomonadati</taxon>
        <taxon>Bacteroidota</taxon>
        <taxon>Flavobacteriia</taxon>
        <taxon>Flavobacteriales</taxon>
        <taxon>Weeksellaceae</taxon>
        <taxon>Chryseobacterium group</taxon>
        <taxon>Chryseobacterium</taxon>
    </lineage>
</organism>
<dbReference type="EMBL" id="FSRQ01000001">
    <property type="protein sequence ID" value="SIN82245.1"/>
    <property type="molecule type" value="Genomic_DNA"/>
</dbReference>
<accession>A0A1N6EGS3</accession>
<dbReference type="RefSeq" id="WP_074228267.1">
    <property type="nucleotide sequence ID" value="NZ_FSRQ01000001.1"/>
</dbReference>
<dbReference type="STRING" id="59733.SAMN05421769_0343"/>